<sequence length="176" mass="20783">MTNHTEAATFRFDKAMLDQLRLEAEQKQINLNTLLNQIVRSHIEWYANAARAGFIPIRKGVIKRLFDSLTKEQVDALAEDVARGLTDETMMIMTKERTEESIFELFERWIRVSGFNYRHEISEDSRILIIQHNMGENWSHYLSRLMEHAASGFMNIKPETQITENALFIRIRRVRR</sequence>
<reference evidence="1 2" key="1">
    <citation type="journal article" date="2014" name="Int. J. Syst. Evol. Microbiol.">
        <title>Nitrososphaera viennensis gen. nov., sp. nov., an aerobic and mesophilic, ammonia-oxidizing archaeon from soil and a member of the archaeal phylum Thaumarchaeota.</title>
        <authorList>
            <person name="Stieglmeier M."/>
            <person name="Klingl A."/>
            <person name="Alves R.J."/>
            <person name="Rittmann S.K."/>
            <person name="Melcher M."/>
            <person name="Leisch N."/>
            <person name="Schleper C."/>
        </authorList>
    </citation>
    <scope>NUCLEOTIDE SEQUENCE [LARGE SCALE GENOMIC DNA]</scope>
    <source>
        <strain evidence="1">EN76</strain>
    </source>
</reference>
<organism evidence="1 2">
    <name type="scientific">Nitrososphaera viennensis EN76</name>
    <dbReference type="NCBI Taxonomy" id="926571"/>
    <lineage>
        <taxon>Archaea</taxon>
        <taxon>Nitrososphaerota</taxon>
        <taxon>Nitrososphaeria</taxon>
        <taxon>Nitrososphaerales</taxon>
        <taxon>Nitrososphaeraceae</taxon>
        <taxon>Nitrososphaera</taxon>
    </lineage>
</organism>
<dbReference type="EMBL" id="CP007536">
    <property type="protein sequence ID" value="AIC16753.1"/>
    <property type="molecule type" value="Genomic_DNA"/>
</dbReference>
<protein>
    <submittedName>
        <fullName evidence="1">Uncharacterized protein</fullName>
    </submittedName>
</protein>
<dbReference type="KEGG" id="nvn:NVIE_024870"/>
<dbReference type="AlphaFoldDB" id="A0A060HMN3"/>
<name>A0A060HMN3_9ARCH</name>
<gene>
    <name evidence="1" type="ORF">NVIE_024870</name>
</gene>
<evidence type="ECO:0000313" key="2">
    <source>
        <dbReference type="Proteomes" id="UP000027093"/>
    </source>
</evidence>
<dbReference type="Proteomes" id="UP000027093">
    <property type="component" value="Chromosome"/>
</dbReference>
<dbReference type="RefSeq" id="WP_144239707.1">
    <property type="nucleotide sequence ID" value="NZ_CP007536.1"/>
</dbReference>
<proteinExistence type="predicted"/>
<evidence type="ECO:0000313" key="1">
    <source>
        <dbReference type="EMBL" id="AIC16753.1"/>
    </source>
</evidence>
<keyword evidence="2" id="KW-1185">Reference proteome</keyword>
<dbReference type="GeneID" id="74947726"/>
<dbReference type="OrthoDB" id="8363at2157"/>
<dbReference type="HOGENOM" id="CLU_100103_1_0_2"/>
<accession>A0A060HMN3</accession>